<dbReference type="EMBL" id="CAJOBE010018502">
    <property type="protein sequence ID" value="CAF4220849.1"/>
    <property type="molecule type" value="Genomic_DNA"/>
</dbReference>
<evidence type="ECO:0000313" key="1">
    <source>
        <dbReference type="EMBL" id="CAF1478685.1"/>
    </source>
</evidence>
<evidence type="ECO:0000313" key="2">
    <source>
        <dbReference type="EMBL" id="CAF1542429.1"/>
    </source>
</evidence>
<dbReference type="OrthoDB" id="10019059at2759"/>
<name>A0A815RN72_9BILA</name>
<dbReference type="EMBL" id="CAJNOO010008163">
    <property type="protein sequence ID" value="CAF1478685.1"/>
    <property type="molecule type" value="Genomic_DNA"/>
</dbReference>
<evidence type="ECO:0008006" key="6">
    <source>
        <dbReference type="Google" id="ProtNLM"/>
    </source>
</evidence>
<comment type="caution">
    <text evidence="1">The sequence shown here is derived from an EMBL/GenBank/DDBJ whole genome shotgun (WGS) entry which is preliminary data.</text>
</comment>
<accession>A0A815RN72</accession>
<dbReference type="EMBL" id="CAJOAX010014957">
    <property type="protein sequence ID" value="CAF4149762.1"/>
    <property type="molecule type" value="Genomic_DNA"/>
</dbReference>
<dbReference type="Proteomes" id="UP000663882">
    <property type="component" value="Unassembled WGS sequence"/>
</dbReference>
<dbReference type="Proteomes" id="UP000663823">
    <property type="component" value="Unassembled WGS sequence"/>
</dbReference>
<organism evidence="1 5">
    <name type="scientific">Rotaria sordida</name>
    <dbReference type="NCBI Taxonomy" id="392033"/>
    <lineage>
        <taxon>Eukaryota</taxon>
        <taxon>Metazoa</taxon>
        <taxon>Spiralia</taxon>
        <taxon>Gnathifera</taxon>
        <taxon>Rotifera</taxon>
        <taxon>Eurotatoria</taxon>
        <taxon>Bdelloidea</taxon>
        <taxon>Philodinida</taxon>
        <taxon>Philodinidae</taxon>
        <taxon>Rotaria</taxon>
    </lineage>
</organism>
<evidence type="ECO:0000313" key="4">
    <source>
        <dbReference type="EMBL" id="CAF4220849.1"/>
    </source>
</evidence>
<proteinExistence type="predicted"/>
<dbReference type="EMBL" id="CAJNOU010008967">
    <property type="protein sequence ID" value="CAF1542429.1"/>
    <property type="molecule type" value="Genomic_DNA"/>
</dbReference>
<dbReference type="Proteomes" id="UP000663874">
    <property type="component" value="Unassembled WGS sequence"/>
</dbReference>
<sequence>MAAASTTPSSIDFCVICQTLTGEKPKPGILPCLGCQQLFCYQHIGQHRQQLADQLDIFVVNERNNLFEITAKLEKNCDQYTINQMKEIDDWEFETHEIIKQLAENARQKLHKMALDECDNLRARFNLLSAELNDKRESDSYFESDIEALKYKFHQLKYDMENVAFKIDVNNDLQTMELINIKKKPSGSDSFIDQILLTQKPIKSINIPNDGLMYAVNTNLLAFHHGGAREIDLYNTNDGSLKTMTRTGNYGNDLCYSAYLQSFLYLIQQRGPKRCDLYRWNITYNSEPEKINLENTQNISSITCYEANLIVVHGNTIIEKWKLNDLKLDARWRTPVSCEQNESIKTVQMTSQYYSLVINKYDGCHFELRNSTMSRIGSVKVINDYIINPISLPNESGWLFYYRSGCTSYSYVIDNQLNIHQQKYILAVKVNDIVAQGKTVIIRYDGEANDASKRKRGCIEYYEWK</sequence>
<protein>
    <recommendedName>
        <fullName evidence="6">B box-type domain-containing protein</fullName>
    </recommendedName>
</protein>
<dbReference type="AlphaFoldDB" id="A0A815RN72"/>
<gene>
    <name evidence="4" type="ORF">FNK824_LOCUS37236</name>
    <name evidence="3" type="ORF">OTI717_LOCUS36168</name>
    <name evidence="1" type="ORF">RFH988_LOCUS37888</name>
    <name evidence="2" type="ORF">SEV965_LOCUS38214</name>
</gene>
<evidence type="ECO:0000313" key="3">
    <source>
        <dbReference type="EMBL" id="CAF4149762.1"/>
    </source>
</evidence>
<evidence type="ECO:0000313" key="5">
    <source>
        <dbReference type="Proteomes" id="UP000663882"/>
    </source>
</evidence>
<reference evidence="1" key="1">
    <citation type="submission" date="2021-02" db="EMBL/GenBank/DDBJ databases">
        <authorList>
            <person name="Nowell W R."/>
        </authorList>
    </citation>
    <scope>NUCLEOTIDE SEQUENCE</scope>
</reference>
<dbReference type="SUPFAM" id="SSF69322">
    <property type="entry name" value="Tricorn protease domain 2"/>
    <property type="match status" value="1"/>
</dbReference>
<dbReference type="Proteomes" id="UP000663889">
    <property type="component" value="Unassembled WGS sequence"/>
</dbReference>